<accession>A0ABR1WL59</accession>
<sequence>MPARENHPPKREAAHPAISPFFSEATLYPPAGPLPGPRGGRGGAPGGRRKVHYAPPAANRSPTWALRPRSDAKPGSAASASRTLPCSAKLSRERGGPRRRVGGHPVRAPARAATATRPWAAWLCPSRRRQISNRYRVGFPARTPWRLLDGQATYGDESACVGAASAPAVRWRLVRIAHRPGGPSMGHFAPATG</sequence>
<reference evidence="2 3" key="1">
    <citation type="submission" date="2023-01" db="EMBL/GenBank/DDBJ databases">
        <title>Analysis of 21 Apiospora genomes using comparative genomics revels a genus with tremendous synthesis potential of carbohydrate active enzymes and secondary metabolites.</title>
        <authorList>
            <person name="Sorensen T."/>
        </authorList>
    </citation>
    <scope>NUCLEOTIDE SEQUENCE [LARGE SCALE GENOMIC DNA]</scope>
    <source>
        <strain evidence="2 3">CBS 114990</strain>
    </source>
</reference>
<feature type="region of interest" description="Disordered" evidence="1">
    <location>
        <begin position="1"/>
        <end position="112"/>
    </location>
</feature>
<evidence type="ECO:0000313" key="3">
    <source>
        <dbReference type="Proteomes" id="UP001433268"/>
    </source>
</evidence>
<feature type="compositionally biased region" description="Basic and acidic residues" evidence="1">
    <location>
        <begin position="1"/>
        <end position="14"/>
    </location>
</feature>
<feature type="compositionally biased region" description="Low complexity" evidence="1">
    <location>
        <begin position="103"/>
        <end position="112"/>
    </location>
</feature>
<comment type="caution">
    <text evidence="2">The sequence shown here is derived from an EMBL/GenBank/DDBJ whole genome shotgun (WGS) entry which is preliminary data.</text>
</comment>
<keyword evidence="3" id="KW-1185">Reference proteome</keyword>
<gene>
    <name evidence="2" type="ORF">PG997_005459</name>
</gene>
<name>A0ABR1WL59_9PEZI</name>
<protein>
    <submittedName>
        <fullName evidence="2">Uncharacterized protein</fullName>
    </submittedName>
</protein>
<dbReference type="EMBL" id="JAQQWN010000005">
    <property type="protein sequence ID" value="KAK8084188.1"/>
    <property type="molecule type" value="Genomic_DNA"/>
</dbReference>
<dbReference type="GeneID" id="92042834"/>
<proteinExistence type="predicted"/>
<evidence type="ECO:0000256" key="1">
    <source>
        <dbReference type="SAM" id="MobiDB-lite"/>
    </source>
</evidence>
<organism evidence="2 3">
    <name type="scientific">Apiospora hydei</name>
    <dbReference type="NCBI Taxonomy" id="1337664"/>
    <lineage>
        <taxon>Eukaryota</taxon>
        <taxon>Fungi</taxon>
        <taxon>Dikarya</taxon>
        <taxon>Ascomycota</taxon>
        <taxon>Pezizomycotina</taxon>
        <taxon>Sordariomycetes</taxon>
        <taxon>Xylariomycetidae</taxon>
        <taxon>Amphisphaeriales</taxon>
        <taxon>Apiosporaceae</taxon>
        <taxon>Apiospora</taxon>
    </lineage>
</organism>
<evidence type="ECO:0000313" key="2">
    <source>
        <dbReference type="EMBL" id="KAK8084188.1"/>
    </source>
</evidence>
<dbReference type="RefSeq" id="XP_066668697.1">
    <property type="nucleotide sequence ID" value="XM_066809774.1"/>
</dbReference>
<dbReference type="Proteomes" id="UP001433268">
    <property type="component" value="Unassembled WGS sequence"/>
</dbReference>
<feature type="compositionally biased region" description="Gly residues" evidence="1">
    <location>
        <begin position="37"/>
        <end position="46"/>
    </location>
</feature>